<name>A0A0F5JY97_9BURK</name>
<feature type="region of interest" description="Disordered" evidence="3">
    <location>
        <begin position="1"/>
        <end position="30"/>
    </location>
</feature>
<dbReference type="PANTHER" id="PTHR30055:SF196">
    <property type="entry name" value="HTH-TYPE TRANSCRIPTIONAL REGULATOR RUTR"/>
    <property type="match status" value="1"/>
</dbReference>
<keyword evidence="6" id="KW-1185">Reference proteome</keyword>
<dbReference type="InterPro" id="IPR050109">
    <property type="entry name" value="HTH-type_TetR-like_transc_reg"/>
</dbReference>
<evidence type="ECO:0000256" key="1">
    <source>
        <dbReference type="ARBA" id="ARBA00023125"/>
    </source>
</evidence>
<evidence type="ECO:0000259" key="4">
    <source>
        <dbReference type="PROSITE" id="PS50977"/>
    </source>
</evidence>
<dbReference type="SUPFAM" id="SSF46689">
    <property type="entry name" value="Homeodomain-like"/>
    <property type="match status" value="1"/>
</dbReference>
<organism evidence="5 6">
    <name type="scientific">Robbsia andropogonis</name>
    <dbReference type="NCBI Taxonomy" id="28092"/>
    <lineage>
        <taxon>Bacteria</taxon>
        <taxon>Pseudomonadati</taxon>
        <taxon>Pseudomonadota</taxon>
        <taxon>Betaproteobacteria</taxon>
        <taxon>Burkholderiales</taxon>
        <taxon>Burkholderiaceae</taxon>
        <taxon>Robbsia</taxon>
    </lineage>
</organism>
<keyword evidence="1 2" id="KW-0238">DNA-binding</keyword>
<dbReference type="InterPro" id="IPR009057">
    <property type="entry name" value="Homeodomain-like_sf"/>
</dbReference>
<dbReference type="GO" id="GO:0003700">
    <property type="term" value="F:DNA-binding transcription factor activity"/>
    <property type="evidence" value="ECO:0007669"/>
    <property type="project" value="TreeGrafter"/>
</dbReference>
<gene>
    <name evidence="5" type="ORF">WM40_14895</name>
</gene>
<dbReference type="PANTHER" id="PTHR30055">
    <property type="entry name" value="HTH-TYPE TRANSCRIPTIONAL REGULATOR RUTR"/>
    <property type="match status" value="1"/>
</dbReference>
<dbReference type="InterPro" id="IPR001647">
    <property type="entry name" value="HTH_TetR"/>
</dbReference>
<dbReference type="PROSITE" id="PS50977">
    <property type="entry name" value="HTH_TETR_2"/>
    <property type="match status" value="1"/>
</dbReference>
<evidence type="ECO:0000256" key="3">
    <source>
        <dbReference type="SAM" id="MobiDB-lite"/>
    </source>
</evidence>
<comment type="caution">
    <text evidence="5">The sequence shown here is derived from an EMBL/GenBank/DDBJ whole genome shotgun (WGS) entry which is preliminary data.</text>
</comment>
<accession>A0A0F5JY97</accession>
<evidence type="ECO:0000313" key="5">
    <source>
        <dbReference type="EMBL" id="KKB62813.1"/>
    </source>
</evidence>
<feature type="domain" description="HTH tetR-type" evidence="4">
    <location>
        <begin position="33"/>
        <end position="93"/>
    </location>
</feature>
<dbReference type="Pfam" id="PF00440">
    <property type="entry name" value="TetR_N"/>
    <property type="match status" value="1"/>
</dbReference>
<feature type="DNA-binding region" description="H-T-H motif" evidence="2">
    <location>
        <begin position="56"/>
        <end position="75"/>
    </location>
</feature>
<dbReference type="AlphaFoldDB" id="A0A0F5JY97"/>
<dbReference type="InterPro" id="IPR036271">
    <property type="entry name" value="Tet_transcr_reg_TetR-rel_C_sf"/>
</dbReference>
<reference evidence="5 6" key="1">
    <citation type="submission" date="2015-03" db="EMBL/GenBank/DDBJ databases">
        <title>Draft Genome Sequence of Burkholderia andropogonis type strain ICMP2807, isolated from Sorghum bicolor.</title>
        <authorList>
            <person name="Lopes-Santos L."/>
            <person name="Castro D.B."/>
            <person name="Ottoboni L.M."/>
            <person name="Park D."/>
            <person name="Weirc B.S."/>
            <person name="Destefano S.A."/>
        </authorList>
    </citation>
    <scope>NUCLEOTIDE SEQUENCE [LARGE SCALE GENOMIC DNA]</scope>
    <source>
        <strain evidence="5 6">ICMP2807</strain>
    </source>
</reference>
<dbReference type="Proteomes" id="UP000033618">
    <property type="component" value="Unassembled WGS sequence"/>
</dbReference>
<dbReference type="Gene3D" id="1.10.10.60">
    <property type="entry name" value="Homeodomain-like"/>
    <property type="match status" value="1"/>
</dbReference>
<dbReference type="GO" id="GO:0000976">
    <property type="term" value="F:transcription cis-regulatory region binding"/>
    <property type="evidence" value="ECO:0007669"/>
    <property type="project" value="TreeGrafter"/>
</dbReference>
<dbReference type="EMBL" id="LAQU01000015">
    <property type="protein sequence ID" value="KKB62813.1"/>
    <property type="molecule type" value="Genomic_DNA"/>
</dbReference>
<dbReference type="RefSeq" id="WP_024903330.1">
    <property type="nucleotide sequence ID" value="NZ_CADFGU010000007.1"/>
</dbReference>
<dbReference type="OrthoDB" id="6860332at2"/>
<dbReference type="STRING" id="28092.WM40_14895"/>
<dbReference type="PATRIC" id="fig|28092.6.peg.3518"/>
<dbReference type="InterPro" id="IPR013573">
    <property type="entry name" value="Tscrpt_reg_YcdC_C"/>
</dbReference>
<dbReference type="NCBIfam" id="NF011584">
    <property type="entry name" value="PRK15008.1"/>
    <property type="match status" value="1"/>
</dbReference>
<dbReference type="GO" id="GO:0045892">
    <property type="term" value="P:negative regulation of DNA-templated transcription"/>
    <property type="evidence" value="ECO:0007669"/>
    <property type="project" value="InterPro"/>
</dbReference>
<evidence type="ECO:0000256" key="2">
    <source>
        <dbReference type="PROSITE-ProRule" id="PRU00335"/>
    </source>
</evidence>
<feature type="compositionally biased region" description="Basic and acidic residues" evidence="3">
    <location>
        <begin position="1"/>
        <end position="13"/>
    </location>
</feature>
<dbReference type="Pfam" id="PF08362">
    <property type="entry name" value="TetR_C_3"/>
    <property type="match status" value="1"/>
</dbReference>
<dbReference type="PRINTS" id="PR00455">
    <property type="entry name" value="HTHTETR"/>
</dbReference>
<dbReference type="Gene3D" id="1.10.357.10">
    <property type="entry name" value="Tetracycline Repressor, domain 2"/>
    <property type="match status" value="1"/>
</dbReference>
<dbReference type="SUPFAM" id="SSF48498">
    <property type="entry name" value="Tetracyclin repressor-like, C-terminal domain"/>
    <property type="match status" value="1"/>
</dbReference>
<proteinExistence type="predicted"/>
<evidence type="ECO:0000313" key="6">
    <source>
        <dbReference type="Proteomes" id="UP000033618"/>
    </source>
</evidence>
<sequence>MVKLRGNDDESVPRRKRGAPSEASQLRRQRQIDTKRRTILAAALDLFSTYGFHGTSVDQIAERADVSKGNLLYYFNNKEELYAALLRDLLQIWLLPLRAFDPAQNPAVALREYIHQKLLASRDNPAASRLFCIEIMQGAPVFGEELLSNLKLIVEEKRTVIEQWIAQGKLAPVTPHHLIFFLWATTQHYADFSFQVEALTGSTLRDATFFAETERTLCEIVLNGVLPGSRTS</sequence>
<protein>
    <recommendedName>
        <fullName evidence="4">HTH tetR-type domain-containing protein</fullName>
    </recommendedName>
</protein>